<dbReference type="GO" id="GO:0018741">
    <property type="term" value="F:linear primary-alkylsulfatase activity"/>
    <property type="evidence" value="ECO:0007669"/>
    <property type="project" value="UniProtKB-EC"/>
</dbReference>
<dbReference type="FunFam" id="1.25.40.880:FF:000001">
    <property type="entry name" value="SDS hydrolase SdsA1"/>
    <property type="match status" value="1"/>
</dbReference>
<dbReference type="Pfam" id="PF00753">
    <property type="entry name" value="Lactamase_B"/>
    <property type="match status" value="1"/>
</dbReference>
<dbReference type="InterPro" id="IPR044097">
    <property type="entry name" value="Bds1/SdsA1_MBL-fold"/>
</dbReference>
<dbReference type="GO" id="GO:0046872">
    <property type="term" value="F:metal ion binding"/>
    <property type="evidence" value="ECO:0007669"/>
    <property type="project" value="UniProtKB-KW"/>
</dbReference>
<evidence type="ECO:0000256" key="2">
    <source>
        <dbReference type="ARBA" id="ARBA00022723"/>
    </source>
</evidence>
<dbReference type="FunFam" id="3.60.15.30:FF:000001">
    <property type="entry name" value="Alkyl/aryl-sulfatase BDS1"/>
    <property type="match status" value="1"/>
</dbReference>
<dbReference type="AlphaFoldDB" id="A0AAW7LLM7"/>
<evidence type="ECO:0000256" key="1">
    <source>
        <dbReference type="ARBA" id="ARBA00001947"/>
    </source>
</evidence>
<feature type="chain" id="PRO_5043880118" description="Linear primary-alkylsulfatase" evidence="9">
    <location>
        <begin position="28"/>
        <end position="660"/>
    </location>
</feature>
<comment type="similarity">
    <text evidence="5">Belongs to the metallo-beta-lactamase superfamily. Type III sulfatase family.</text>
</comment>
<dbReference type="InterPro" id="IPR036527">
    <property type="entry name" value="SCP2_sterol-bd_dom_sf"/>
</dbReference>
<sequence>MKLNKLVSYLALAGVCSTSLISLPVLAQEGAKDATAQTKSANDALYGQLPFTDKTDFMNAHKGFIAPLPNELIKGKQGNVVWDPQQYAFIKEGEKAPDTVNPSLWRQSQLINIGGLFQVTDGVYQIRNLDLSNMTIMEGKEGITVIDPLVSAETAKVGMDLYYKNRGKRPVVAVIYTHSHVDHYGGVRGVIDEADVKSGKVKVYAPAGFMKEAVSENIMAGNAMSRRASYMYGNLLKPDAKGQVGAGLGTTTSAGTVTLIEPTNYITHTGQKEVIDGLTYDFMMAPGSEAPSEMLWYVEEKGMIEAAEDVTHTLHNTYSLRGAKIRDPLAWSKYINDVIGRWGGKANIIIAQHHWPTWGNENVVKLMKSQRDMYRYINDQTLRMANQGLTRDEIAANFKLPSGLEKSWASRGYYGSVSHDVKATYVFYLGWFNGNPATLNELPPVDAAKKYVDYMGGADAIMQKAKTDYAQGNYRWVAQVTNNIVFADPSNKEARNLEADALEQMGYQAESGPWRNFYLTGAQELRNGVVKGATPNTASPDTVKAMSPEMFFDYLAVHINGEKAANAQAVFNVDLGADGGKYKLELENGVLNHSADAQASNADASITLNRATLNKIILKEESLKQAEEKGDVQISGNHAKLDEFLGYLDSFDFWFNMVTP</sequence>
<feature type="signal peptide" evidence="9">
    <location>
        <begin position="1"/>
        <end position="27"/>
    </location>
</feature>
<dbReference type="InterPro" id="IPR029228">
    <property type="entry name" value="Alkyl_sulf_dimr"/>
</dbReference>
<dbReference type="Pfam" id="PF14863">
    <property type="entry name" value="Alkyl_sulf_dimr"/>
    <property type="match status" value="1"/>
</dbReference>
<proteinExistence type="inferred from homology"/>
<name>A0AAW7LLM7_9ENTR</name>
<dbReference type="CDD" id="cd07710">
    <property type="entry name" value="arylsulfatase_Sdsa1-like_MBL-fold"/>
    <property type="match status" value="1"/>
</dbReference>
<feature type="domain" description="Metallo-beta-lactamase" evidence="10">
    <location>
        <begin position="131"/>
        <end position="353"/>
    </location>
</feature>
<dbReference type="GO" id="GO:0046983">
    <property type="term" value="F:protein dimerization activity"/>
    <property type="evidence" value="ECO:0007669"/>
    <property type="project" value="InterPro"/>
</dbReference>
<dbReference type="Gene3D" id="3.60.15.30">
    <property type="entry name" value="Metallo-beta-lactamase domain"/>
    <property type="match status" value="1"/>
</dbReference>
<comment type="cofactor">
    <cofactor evidence="1">
        <name>Zn(2+)</name>
        <dbReference type="ChEBI" id="CHEBI:29105"/>
    </cofactor>
</comment>
<dbReference type="SMART" id="SM00849">
    <property type="entry name" value="Lactamase_B"/>
    <property type="match status" value="1"/>
</dbReference>
<dbReference type="SUPFAM" id="SSF56281">
    <property type="entry name" value="Metallo-hydrolase/oxidoreductase"/>
    <property type="match status" value="1"/>
</dbReference>
<keyword evidence="3" id="KW-0378">Hydrolase</keyword>
<dbReference type="InterPro" id="IPR001279">
    <property type="entry name" value="Metallo-B-lactamas"/>
</dbReference>
<comment type="caution">
    <text evidence="11">The sequence shown here is derived from an EMBL/GenBank/DDBJ whole genome shotgun (WGS) entry which is preliminary data.</text>
</comment>
<dbReference type="Pfam" id="PF14864">
    <property type="entry name" value="Alkyl_sulf_C"/>
    <property type="match status" value="1"/>
</dbReference>
<keyword evidence="4" id="KW-0862">Zinc</keyword>
<dbReference type="Gene3D" id="3.30.1050.10">
    <property type="entry name" value="SCP2 sterol-binding domain"/>
    <property type="match status" value="1"/>
</dbReference>
<evidence type="ECO:0000256" key="8">
    <source>
        <dbReference type="ARBA" id="ARBA00075789"/>
    </source>
</evidence>
<dbReference type="EMBL" id="JAQIHS010000002">
    <property type="protein sequence ID" value="MDN4366960.1"/>
    <property type="molecule type" value="Genomic_DNA"/>
</dbReference>
<dbReference type="InterPro" id="IPR029229">
    <property type="entry name" value="Alkyl_sulf_C"/>
</dbReference>
<dbReference type="GO" id="GO:0018909">
    <property type="term" value="P:dodecyl sulfate metabolic process"/>
    <property type="evidence" value="ECO:0007669"/>
    <property type="project" value="InterPro"/>
</dbReference>
<dbReference type="InterPro" id="IPR038536">
    <property type="entry name" value="Alkyl/aryl-sulf_dimr_sf"/>
</dbReference>
<reference evidence="11" key="2">
    <citation type="submission" date="2023-01" db="EMBL/GenBank/DDBJ databases">
        <authorList>
            <person name="Hamerlinck H."/>
            <person name="Aerssens A."/>
            <person name="Boelens J."/>
            <person name="Messiaen A.-S."/>
            <person name="Vandendriessche S."/>
            <person name="Velghe A."/>
            <person name="Verhasselt B."/>
            <person name="Leroux-Roels I."/>
        </authorList>
    </citation>
    <scope>NUCLEOTIDE SEQUENCE</scope>
    <source>
        <strain evidence="11">UZG-GERCF-220920-Env23</strain>
    </source>
</reference>
<evidence type="ECO:0000256" key="6">
    <source>
        <dbReference type="ARBA" id="ARBA00066568"/>
    </source>
</evidence>
<evidence type="ECO:0000313" key="12">
    <source>
        <dbReference type="Proteomes" id="UP001169985"/>
    </source>
</evidence>
<dbReference type="Proteomes" id="UP001169985">
    <property type="component" value="Unassembled WGS sequence"/>
</dbReference>
<dbReference type="Gene3D" id="1.25.40.880">
    <property type="entry name" value="Alkyl sulfatase, dimerisation domain"/>
    <property type="match status" value="1"/>
</dbReference>
<evidence type="ECO:0000256" key="3">
    <source>
        <dbReference type="ARBA" id="ARBA00022801"/>
    </source>
</evidence>
<dbReference type="InterPro" id="IPR036866">
    <property type="entry name" value="RibonucZ/Hydroxyglut_hydro"/>
</dbReference>
<gene>
    <name evidence="11" type="ORF">PEY55_01520</name>
</gene>
<dbReference type="InterPro" id="IPR052195">
    <property type="entry name" value="Bact_Alkyl/Aryl-Sulfatase"/>
</dbReference>
<evidence type="ECO:0000259" key="10">
    <source>
        <dbReference type="SMART" id="SM00849"/>
    </source>
</evidence>
<organism evidence="11 12">
    <name type="scientific">Citrobacter portucalensis</name>
    <dbReference type="NCBI Taxonomy" id="1639133"/>
    <lineage>
        <taxon>Bacteria</taxon>
        <taxon>Pseudomonadati</taxon>
        <taxon>Pseudomonadota</taxon>
        <taxon>Gammaproteobacteria</taxon>
        <taxon>Enterobacterales</taxon>
        <taxon>Enterobacteriaceae</taxon>
        <taxon>Citrobacter</taxon>
        <taxon>Citrobacter freundii complex</taxon>
    </lineage>
</organism>
<keyword evidence="2" id="KW-0479">Metal-binding</keyword>
<evidence type="ECO:0000256" key="4">
    <source>
        <dbReference type="ARBA" id="ARBA00022833"/>
    </source>
</evidence>
<accession>A0AAW7LLM7</accession>
<evidence type="ECO:0000313" key="11">
    <source>
        <dbReference type="EMBL" id="MDN4366960.1"/>
    </source>
</evidence>
<dbReference type="EC" id="3.1.6.21" evidence="6"/>
<dbReference type="PANTHER" id="PTHR43223:SF1">
    <property type="entry name" value="ALKYL_ARYL-SULFATASE BDS1"/>
    <property type="match status" value="1"/>
</dbReference>
<protein>
    <recommendedName>
        <fullName evidence="7">Linear primary-alkylsulfatase</fullName>
        <ecNumber evidence="6">3.1.6.21</ecNumber>
    </recommendedName>
    <alternativeName>
        <fullName evidence="8">Type III linear primary-alkylsulfatase</fullName>
    </alternativeName>
</protein>
<dbReference type="PANTHER" id="PTHR43223">
    <property type="entry name" value="ALKYL/ARYL-SULFATASE"/>
    <property type="match status" value="1"/>
</dbReference>
<dbReference type="RefSeq" id="WP_079934036.1">
    <property type="nucleotide sequence ID" value="NZ_CBCSJM010000002.1"/>
</dbReference>
<dbReference type="SUPFAM" id="SSF55718">
    <property type="entry name" value="SCP-like"/>
    <property type="match status" value="1"/>
</dbReference>
<keyword evidence="9" id="KW-0732">Signal</keyword>
<evidence type="ECO:0000256" key="9">
    <source>
        <dbReference type="SAM" id="SignalP"/>
    </source>
</evidence>
<evidence type="ECO:0000256" key="5">
    <source>
        <dbReference type="ARBA" id="ARBA00033751"/>
    </source>
</evidence>
<reference evidence="11" key="1">
    <citation type="journal article" date="2023" name="Antimicrob Resist Infect Control">
        <title>Sanitary installations and wastewater plumbing as reservoir for the long-term circulation and transmission of carbapenemase producing Citrobacter freundii clones in a hospital setting.</title>
        <authorList>
            <person name="Hamerlinck H."/>
            <person name="Aerssens A."/>
            <person name="Boelens J."/>
            <person name="Dehaene A."/>
            <person name="McMahon M."/>
            <person name="Messiaen A.S."/>
            <person name="Vandendriessche S."/>
            <person name="Velghe A."/>
            <person name="Leroux-Roels I."/>
            <person name="Verhasselt B."/>
        </authorList>
    </citation>
    <scope>NUCLEOTIDE SEQUENCE</scope>
    <source>
        <strain evidence="11">UZG-GERCF-220920-Env23</strain>
    </source>
</reference>
<evidence type="ECO:0000256" key="7">
    <source>
        <dbReference type="ARBA" id="ARBA00068034"/>
    </source>
</evidence>